<dbReference type="AlphaFoldDB" id="A0A814TDT7"/>
<dbReference type="EMBL" id="CAJOAX010002331">
    <property type="protein sequence ID" value="CAF3788410.1"/>
    <property type="molecule type" value="Genomic_DNA"/>
</dbReference>
<evidence type="ECO:0000313" key="3">
    <source>
        <dbReference type="EMBL" id="CAF1160403.1"/>
    </source>
</evidence>
<dbReference type="Proteomes" id="UP000663823">
    <property type="component" value="Unassembled WGS sequence"/>
</dbReference>
<feature type="compositionally biased region" description="Acidic residues" evidence="1">
    <location>
        <begin position="76"/>
        <end position="87"/>
    </location>
</feature>
<feature type="compositionally biased region" description="Basic and acidic residues" evidence="1">
    <location>
        <begin position="88"/>
        <end position="100"/>
    </location>
</feature>
<protein>
    <submittedName>
        <fullName evidence="3">Uncharacterized protein</fullName>
    </submittedName>
</protein>
<reference evidence="3" key="1">
    <citation type="submission" date="2021-02" db="EMBL/GenBank/DDBJ databases">
        <authorList>
            <person name="Nowell W R."/>
        </authorList>
    </citation>
    <scope>NUCLEOTIDE SEQUENCE</scope>
</reference>
<sequence>MQFQFNLINITFACLLIFICFIINNKIDARALRRNVHDAAIQNIQQFPHLVLRKKRDTSTDLDNDDDNVFQQDERYLDDEVADTENNVDDREQLDNDRSFSSEGDNQALRFLNHNDDVDSPDNSGRDATDLDEESA</sequence>
<keyword evidence="2" id="KW-0472">Membrane</keyword>
<gene>
    <name evidence="4" type="ORF">OTI717_LOCUS17571</name>
    <name evidence="3" type="ORF">RFH988_LOCUS22407</name>
</gene>
<evidence type="ECO:0000256" key="1">
    <source>
        <dbReference type="SAM" id="MobiDB-lite"/>
    </source>
</evidence>
<comment type="caution">
    <text evidence="3">The sequence shown here is derived from an EMBL/GenBank/DDBJ whole genome shotgun (WGS) entry which is preliminary data.</text>
</comment>
<feature type="region of interest" description="Disordered" evidence="1">
    <location>
        <begin position="58"/>
        <end position="136"/>
    </location>
</feature>
<accession>A0A814TDT7</accession>
<proteinExistence type="predicted"/>
<dbReference type="EMBL" id="CAJNOO010001487">
    <property type="protein sequence ID" value="CAF1160403.1"/>
    <property type="molecule type" value="Genomic_DNA"/>
</dbReference>
<evidence type="ECO:0000313" key="5">
    <source>
        <dbReference type="Proteomes" id="UP000663882"/>
    </source>
</evidence>
<evidence type="ECO:0000256" key="2">
    <source>
        <dbReference type="SAM" id="Phobius"/>
    </source>
</evidence>
<keyword evidence="2" id="KW-1133">Transmembrane helix</keyword>
<keyword evidence="2" id="KW-0812">Transmembrane</keyword>
<evidence type="ECO:0000313" key="4">
    <source>
        <dbReference type="EMBL" id="CAF3788410.1"/>
    </source>
</evidence>
<organism evidence="3 5">
    <name type="scientific">Rotaria sordida</name>
    <dbReference type="NCBI Taxonomy" id="392033"/>
    <lineage>
        <taxon>Eukaryota</taxon>
        <taxon>Metazoa</taxon>
        <taxon>Spiralia</taxon>
        <taxon>Gnathifera</taxon>
        <taxon>Rotifera</taxon>
        <taxon>Eurotatoria</taxon>
        <taxon>Bdelloidea</taxon>
        <taxon>Philodinida</taxon>
        <taxon>Philodinidae</taxon>
        <taxon>Rotaria</taxon>
    </lineage>
</organism>
<feature type="transmembrane region" description="Helical" evidence="2">
    <location>
        <begin position="6"/>
        <end position="24"/>
    </location>
</feature>
<dbReference type="Proteomes" id="UP000663882">
    <property type="component" value="Unassembled WGS sequence"/>
</dbReference>
<name>A0A814TDT7_9BILA</name>